<keyword evidence="4" id="KW-0175">Coiled coil</keyword>
<dbReference type="PROSITE" id="PS00012">
    <property type="entry name" value="PHOSPHOPANTETHEINE"/>
    <property type="match status" value="3"/>
</dbReference>
<dbReference type="NCBIfam" id="TIGR01733">
    <property type="entry name" value="AA-adenyl-dom"/>
    <property type="match status" value="3"/>
</dbReference>
<dbReference type="CDD" id="cd17649">
    <property type="entry name" value="A_NRPS_PvdJ-like"/>
    <property type="match status" value="2"/>
</dbReference>
<dbReference type="Gene3D" id="1.10.1200.10">
    <property type="entry name" value="ACP-like"/>
    <property type="match status" value="3"/>
</dbReference>
<evidence type="ECO:0000256" key="4">
    <source>
        <dbReference type="SAM" id="Coils"/>
    </source>
</evidence>
<dbReference type="InterPro" id="IPR006162">
    <property type="entry name" value="Ppantetheine_attach_site"/>
</dbReference>
<evidence type="ECO:0000256" key="2">
    <source>
        <dbReference type="ARBA" id="ARBA00022450"/>
    </source>
</evidence>
<keyword evidence="7" id="KW-1185">Reference proteome</keyword>
<dbReference type="SUPFAM" id="SSF56801">
    <property type="entry name" value="Acetyl-CoA synthetase-like"/>
    <property type="match status" value="3"/>
</dbReference>
<dbReference type="InterPro" id="IPR025110">
    <property type="entry name" value="AMP-bd_C"/>
</dbReference>
<dbReference type="CDD" id="cd19531">
    <property type="entry name" value="LCL_NRPS-like"/>
    <property type="match status" value="2"/>
</dbReference>
<dbReference type="InterPro" id="IPR000873">
    <property type="entry name" value="AMP-dep_synth/lig_dom"/>
</dbReference>
<evidence type="ECO:0000313" key="7">
    <source>
        <dbReference type="Proteomes" id="UP001155163"/>
    </source>
</evidence>
<dbReference type="Gene3D" id="2.30.38.10">
    <property type="entry name" value="Luciferase, Domain 3"/>
    <property type="match status" value="3"/>
</dbReference>
<proteinExistence type="predicted"/>
<evidence type="ECO:0000313" key="6">
    <source>
        <dbReference type="EMBL" id="MCK9815294.1"/>
    </source>
</evidence>
<feature type="domain" description="Carrier" evidence="5">
    <location>
        <begin position="2079"/>
        <end position="2153"/>
    </location>
</feature>
<accession>A0ABT0JHD6</accession>
<dbReference type="CDD" id="cd05930">
    <property type="entry name" value="A_NRPS"/>
    <property type="match status" value="1"/>
</dbReference>
<dbReference type="SMART" id="SM00823">
    <property type="entry name" value="PKS_PP"/>
    <property type="match status" value="3"/>
</dbReference>
<dbReference type="CDD" id="cd19534">
    <property type="entry name" value="E_NRPS"/>
    <property type="match status" value="1"/>
</dbReference>
<dbReference type="InterPro" id="IPR020806">
    <property type="entry name" value="PKS_PP-bd"/>
</dbReference>
<dbReference type="EMBL" id="JALQCX010000025">
    <property type="protein sequence ID" value="MCK9815294.1"/>
    <property type="molecule type" value="Genomic_DNA"/>
</dbReference>
<dbReference type="PANTHER" id="PTHR45398:SF1">
    <property type="entry name" value="ENZYME, PUTATIVE (JCVI)-RELATED"/>
    <property type="match status" value="1"/>
</dbReference>
<dbReference type="InterPro" id="IPR010071">
    <property type="entry name" value="AA_adenyl_dom"/>
</dbReference>
<dbReference type="SUPFAM" id="SSF47336">
    <property type="entry name" value="ACP-like"/>
    <property type="match status" value="3"/>
</dbReference>
<dbReference type="InterPro" id="IPR001242">
    <property type="entry name" value="Condensation_dom"/>
</dbReference>
<sequence>MNAEDSLKLARRFIGLPLEKRRLFLKALEKEGVDFSLFPIPSGVEGTDRQALSYAQQRMWFLWQLDPQSGAYNLPSAVRLQGALDEAALEQAFASLVARHETLRTVFRQDEDGHVYRLPAEQPLIVERQDLCSLTAEQRETQVREAAQAQARRPFDLSTGPLLRVGLLKLGETEHVLLLTLHHMVSDGWSMGVLIEEFSAFYDGHCQGELATLQPLPIQYGDYALWQRSWLEAGEQQRQLDYWQAQLGEEHPVLALPTDYPRPAVSNHEGVRHEFELEAGRVESLRAFARSQGASLFMVLLAGFTLLLHRYSGQDDVRIGVPIANRNRREVEGLIGFFVNTQVMRTQLDPQLTGSQLLAAVREATLGAQAHQDLPFERLVEALQVERNLGRNPLFQVLYNHQSGVAEVSNLRTRSGLSMASLQWRTRHAQFDLTLDTFEREGRLFAAFTYASELFSAATIERMAGHWLNLLAGLVDDPRQRLGELQMLDAGERQQVISQGSQGAVSYPHQDSIHGLIEAWGEQSPLTTALVFGEQSLTYQQLNERAERLAAVLQAQGVGPDVLVGIAVERSLEMVVGLLAVLKAGGAYVPFDPEYPPERLAYMAQDSGIAWLLTQAHLLQRLPSMASVQTLVLDEYLDDSRAPSPLLQPVVLSPDNLAYVIYTSGSTGAAKGVTISHGALVNYVQAVLERLPLEGARSMVVVSTIAADLGHTTLFGALCSGRTLHVVPLDTSLDAARFGQYMDRHEIDVLKIVPSHIEALLADEWAGQVLPKRCLVLGGEACSSELLRRIAQAAPQCRVVNHYGPTETTVGALAHVIDSPARFGVSVPLGRPLGNVSAYILDASMQPVAVGNYGELHLAGAGVARGYHQRPGLTAERFVPNPFGPAGSRMYRTADLSRYQDSGAIEFAGRIDHQVKIRGYRIELGEITASLLAHASVREATVQVHSAGTDKQLVAYVALAAGEEPAQSLNALREHLARSLPDYMVPAHFLVLPSLPLTLNGKLDVRALPPLEATDSGRQYRAPISSVEQQLAQIWAEVLQVEQVGLDDNFFALGGHSLLATQVISRIRRLLSVEIALRSLFETRNLEELAAHVQSQNRGNLGLGVVSLPRDQPLLASYAQQRQWLFWKLNPETAAYNTPIAVRLLGALDLAALQGTFDALVARHETLRTTFIESGDALLQVVNPPHRVPLALESIASAALSGAIHAETQALFDLTHGPLLRVKLLQLAEQEHVLVLTLHHIVSDGWSMGVLAHEFVSLYRSFNAGQAPTLSALPVQYADYAQWQRETLAQGEMQRQIDYWVGQLGHEHPVLSLPTDLPRPAHAAHREGRIDFSLPPALEQSVRALLKQQNMTLFQFFLGSFSLWLARYSGQDDVRVGIPVSNRSGEELEGLIGFFVNTLVFRAQVDGHLPVRQALQQMRDTALAAQAHQDLPFDKLVEVLNPQRTLNQSPLFQVMYNHLSTRGTAVTSDSLPGLQAREIPLEGGAAQFDLTLETLETNQGLNVSLMYSAELFETATAERMARHWLNLVEGIVKDPGQPVAQLPLLDVAERHGVLVARNPAYAADAGDTCVHRLFEAQARLTPQAPALVLGREQLTYAELEQRANRLAQRLQNAGAGPERLVGVALGRGFEWVIGVLAILKSGAAYVPLDPEYPAERLAYMIEDSGLQLLLSERGQSVVELCGPTVDVLLVDDLEVSDSSVPEFVSPALPSGLAYVIYTSGSTGAPKGVAVSHGALAMHCQAAADLYGIQASDCSLQFASSSFDAAAEQLFLPLIRGARLVLGDVPKWSVEQLLDQLEQHAVSVIDLPPAYLVQVDQALQALGRSISVRVCILGGEAWDRSLLRNLKQVRPAQLFNAYGPTEAVVSPLIWPCPTADDGSGYAPIGRPVGQRQGYVLDSFLEALPEGVSGELLVGGQGLARGYLHQPALTAQRFVPDPFGEVGGRLYRTGDLCRYGRDGSVEYLARIDQQVKIRGFRIELGEVETCLRDLPEVVEAVVLAQPGAAGLQLVAYVVARYLPEREAQAALREALKQQLKQRLPAYMVPAHLLFLEQLPLNINGKLDRKALPEPDISELQLAYVAPRSDLEQRIAQVWQQVLRLEQVGVTDNFFELGGDSIISIQVVSRARQAGIHFTPKDLFQYQTVQGLASVASEGEQGVQIDQGPVSGSMPLLPVQQAFFAENSVARHHWNQSVALKALVPVEAELLEKALSAVVQQHDALRLSFQPEGDSWRGVFLAPAASPGASLLWQVEVADPAEFEALGEEAQRSLDLKHGPLMRAVLAQMADGSQHVLLVIHHLVVDGVSWRVLLEDLQTAYRQLQQGQALALPAKTSAFKHWAEQLEGYAHSSQMAQEQDFWMAQLQDVSDSLPCDRAQDRDLHCHARTVQSQLSSSLTRQLLQQAPAAYRTQVNDLLLTALARVIARWSGNDSVLIQLEGHGREELFDNVDLTRTLGWFTSLFPLKLTANASPEASIKAVKEQLRAIPNKGLGFGVLRYLGETPVQQALKALPAPRITFNYLGQFDGSFDNTPSGLFVPSGLGAGANQDPQAPLGNWLTLNGQVYDEVFTLGWTFSLERFDVATVQRLADDYSAELQALIEHCCREENASLTPSDFPLVSLDQAQLDQLPLAARDVADLYPLSPMQQGMLFHSLYQQATGDYINQMRLEVSGLDVERFRGAWQATLDAHDILRTGFIWQGSLEQPVQVVFKQVELPFQVMDWRHRSDLAQALEQQDRIERETAFDLARAPLLRLVLIQTGDDSHHLIYTNHHILMDGWSNSQLLGEVLQRYSGHGPAAQLSRYRDYIAWLQGQDQQADQAFWQGQLATFEAPTRLSLALAHLPSASDHEGRSVLHQGFDAQRTRHFAEFAREQKITVNTLVQAAWLLLLQRYTGQATVAFGATVAGRPADLKGIEQQIGLFINTLPIVATPDPVLSVSAWLQQVQSQNLALREHEHTPLFEIQRWAGQGGEALFDNILVFENYPMSEALERGAPEALHFSSVVNHEQTHYPLTLAVALGETLELHYGYGHEYFSAAAVEQISGHFAQLLESLTHAAPHTALGELAMLGTSERLALLGSPVAVAAVAEEPVHRLIERRVAEAPEAVALLFAGEHLTYGQLNASANSLAERLMEQGVGPDVRVGVAFPRSLEVIVALLAVLKAGGTYVPLDPDYPEERLSYMMADSGMALLLTQQAVLPRLQLPQGLPTLMLDSLAEGSSRNPAPVLDADNLAYVIYTSGSTGQPKGVAVSHGPLAMHCRATALSYEMTAADCELHFLSFAFDGAHERWLTTLSQGGRLLIRDNQLWTARQTYDAIRQHGVTMAGFPPLYLHQLAELAQQDGNPPPVRLYSFGGDAMPRASFELVRQALRPQIMINGYGPTESVVTPLLWKTGPLDTCPTPYAPIGRCEGDRLAYVLGSDLNLLPEGMPGELYLGGTGLARGYLDRPGLSAERFVADPFSNRGARLYRTGDLVRRLADGSLEYLGRLDSQVKIRGFRIEIGEVESRLQQLPEVSEAAVIAHEGPTGQQLSAYVVAADAGLLQAPIEEQLELRNRLKRQLAQTLPEYMVPSGFTLLASLPFTPNGKLDRKALPLPDLAHSGRAYAAPQSELQQRIAAIWQDVLKVERVGLDDHFFELGGHSLLATQVTARMQLEFGANLPLDLLFKADSLTNYVELASPYLNLGSASDLSDLSDFLSELETI</sequence>
<dbReference type="InterPro" id="IPR045851">
    <property type="entry name" value="AMP-bd_C_sf"/>
</dbReference>
<dbReference type="PROSITE" id="PS50075">
    <property type="entry name" value="CARRIER"/>
    <property type="match status" value="3"/>
</dbReference>
<dbReference type="Pfam" id="PF00668">
    <property type="entry name" value="Condensation"/>
    <property type="match status" value="4"/>
</dbReference>
<dbReference type="Gene3D" id="3.30.559.30">
    <property type="entry name" value="Nonribosomal peptide synthetase, condensation domain"/>
    <property type="match status" value="4"/>
</dbReference>
<evidence type="ECO:0000256" key="1">
    <source>
        <dbReference type="ARBA" id="ARBA00001957"/>
    </source>
</evidence>
<reference evidence="6 7" key="1">
    <citation type="journal article" date="2022" name="Int. J. Syst. Evol. Microbiol.">
        <title>Pseudomonas aegrilactucae sp. nov. and Pseudomonas morbosilactucae sp. nov., pathogens causing bacterial rot of lettuce in Japan.</title>
        <authorList>
            <person name="Sawada H."/>
            <person name="Fujikawa T."/>
            <person name="Satou M."/>
        </authorList>
    </citation>
    <scope>NUCLEOTIDE SEQUENCE [LARGE SCALE GENOMIC DNA]</scope>
    <source>
        <strain evidence="6 7">MAFF 302046</strain>
    </source>
</reference>
<protein>
    <submittedName>
        <fullName evidence="6">Amino acid adenylation domain-containing protein</fullName>
    </submittedName>
</protein>
<dbReference type="InterPro" id="IPR036736">
    <property type="entry name" value="ACP-like_sf"/>
</dbReference>
<dbReference type="PANTHER" id="PTHR45398">
    <property type="match status" value="1"/>
</dbReference>
<dbReference type="Pfam" id="PF00501">
    <property type="entry name" value="AMP-binding"/>
    <property type="match status" value="3"/>
</dbReference>
<dbReference type="PROSITE" id="PS00455">
    <property type="entry name" value="AMP_BINDING"/>
    <property type="match status" value="3"/>
</dbReference>
<dbReference type="InterPro" id="IPR023213">
    <property type="entry name" value="CAT-like_dom_sf"/>
</dbReference>
<dbReference type="SUPFAM" id="SSF52777">
    <property type="entry name" value="CoA-dependent acyltransferases"/>
    <property type="match status" value="8"/>
</dbReference>
<dbReference type="Pfam" id="PF00550">
    <property type="entry name" value="PP-binding"/>
    <property type="match status" value="3"/>
</dbReference>
<dbReference type="Gene3D" id="3.30.559.10">
    <property type="entry name" value="Chloramphenicol acetyltransferase-like domain"/>
    <property type="match status" value="4"/>
</dbReference>
<keyword evidence="2" id="KW-0596">Phosphopantetheine</keyword>
<dbReference type="InterPro" id="IPR009081">
    <property type="entry name" value="PP-bd_ACP"/>
</dbReference>
<evidence type="ECO:0000259" key="5">
    <source>
        <dbReference type="PROSITE" id="PS50075"/>
    </source>
</evidence>
<name>A0ABT0JHD6_9PSED</name>
<dbReference type="InterPro" id="IPR010060">
    <property type="entry name" value="NRPS_synth"/>
</dbReference>
<dbReference type="NCBIfam" id="NF003417">
    <property type="entry name" value="PRK04813.1"/>
    <property type="match status" value="3"/>
</dbReference>
<dbReference type="Pfam" id="PF13193">
    <property type="entry name" value="AMP-binding_C"/>
    <property type="match status" value="3"/>
</dbReference>
<dbReference type="Gene3D" id="3.30.300.30">
    <property type="match status" value="3"/>
</dbReference>
<feature type="domain" description="Carrier" evidence="5">
    <location>
        <begin position="1022"/>
        <end position="1097"/>
    </location>
</feature>
<comment type="caution">
    <text evidence="6">The sequence shown here is derived from an EMBL/GenBank/DDBJ whole genome shotgun (WGS) entry which is preliminary data.</text>
</comment>
<keyword evidence="3" id="KW-0597">Phosphoprotein</keyword>
<reference evidence="6 7" key="2">
    <citation type="journal article" date="2023" name="Plant Pathol.">
        <title>Dismantling and reorganizing Pseudomonas marginalis sensu#lato.</title>
        <authorList>
            <person name="Sawada H."/>
            <person name="Fujikawa T."/>
            <person name="Satou M."/>
        </authorList>
    </citation>
    <scope>NUCLEOTIDE SEQUENCE [LARGE SCALE GENOMIC DNA]</scope>
    <source>
        <strain evidence="6 7">MAFF 302046</strain>
    </source>
</reference>
<dbReference type="InterPro" id="IPR020845">
    <property type="entry name" value="AMP-binding_CS"/>
</dbReference>
<dbReference type="Proteomes" id="UP001155163">
    <property type="component" value="Unassembled WGS sequence"/>
</dbReference>
<feature type="coiled-coil region" evidence="4">
    <location>
        <begin position="1589"/>
        <end position="1616"/>
    </location>
</feature>
<gene>
    <name evidence="6" type="ORF">M1B35_14425</name>
</gene>
<dbReference type="CDD" id="cd19543">
    <property type="entry name" value="DCL_NRPS"/>
    <property type="match status" value="1"/>
</dbReference>
<dbReference type="NCBIfam" id="TIGR01720">
    <property type="entry name" value="NRPS-para261"/>
    <property type="match status" value="1"/>
</dbReference>
<dbReference type="Gene3D" id="3.40.50.980">
    <property type="match status" value="6"/>
</dbReference>
<feature type="domain" description="Carrier" evidence="5">
    <location>
        <begin position="3597"/>
        <end position="3672"/>
    </location>
</feature>
<comment type="cofactor">
    <cofactor evidence="1">
        <name>pantetheine 4'-phosphate</name>
        <dbReference type="ChEBI" id="CHEBI:47942"/>
    </cofactor>
</comment>
<dbReference type="RefSeq" id="WP_268262298.1">
    <property type="nucleotide sequence ID" value="NZ_JALQCX010000025.1"/>
</dbReference>
<evidence type="ECO:0000256" key="3">
    <source>
        <dbReference type="ARBA" id="ARBA00022553"/>
    </source>
</evidence>
<organism evidence="6 7">
    <name type="scientific">Pseudomonas morbosilactucae</name>
    <dbReference type="NCBI Taxonomy" id="2938197"/>
    <lineage>
        <taxon>Bacteria</taxon>
        <taxon>Pseudomonadati</taxon>
        <taxon>Pseudomonadota</taxon>
        <taxon>Gammaproteobacteria</taxon>
        <taxon>Pseudomonadales</taxon>
        <taxon>Pseudomonadaceae</taxon>
        <taxon>Pseudomonas</taxon>
    </lineage>
</organism>